<organism evidence="1 2">
    <name type="scientific">Kangiella taiwanensis</name>
    <dbReference type="NCBI Taxonomy" id="1079179"/>
    <lineage>
        <taxon>Bacteria</taxon>
        <taxon>Pseudomonadati</taxon>
        <taxon>Pseudomonadota</taxon>
        <taxon>Gammaproteobacteria</taxon>
        <taxon>Kangiellales</taxon>
        <taxon>Kangiellaceae</taxon>
        <taxon>Kangiella</taxon>
    </lineage>
</organism>
<keyword evidence="2" id="KW-1185">Reference proteome</keyword>
<accession>A0ABP8HRU4</accession>
<name>A0ABP8HRU4_9GAMM</name>
<dbReference type="Gene3D" id="1.25.40.10">
    <property type="entry name" value="Tetratricopeptide repeat domain"/>
    <property type="match status" value="1"/>
</dbReference>
<evidence type="ECO:0000313" key="1">
    <source>
        <dbReference type="EMBL" id="GAA4343360.1"/>
    </source>
</evidence>
<dbReference type="Pfam" id="PF06041">
    <property type="entry name" value="DUF924"/>
    <property type="match status" value="1"/>
</dbReference>
<dbReference type="RefSeq" id="WP_223577472.1">
    <property type="nucleotide sequence ID" value="NZ_BAABFU010000001.1"/>
</dbReference>
<sequence length="193" mass="22036">MPLEHAYYQELTEEVITFWFGAPDSAELGANRAIWFDSNPAFDDEVRQRFGEANQQAAAGQLDAMMQTQRGSLALIILLDQFSRNIYRGQAEAFANDAKARQVAENALNKNFDQGLLTVQRKFMYLPFEHAEDLALQDRSVQLFINLGDSNSTSHALCHRDQIIRFGRFPDRNKALGRKSTLAEQRFLEKPFC</sequence>
<dbReference type="InterPro" id="IPR011990">
    <property type="entry name" value="TPR-like_helical_dom_sf"/>
</dbReference>
<evidence type="ECO:0000313" key="2">
    <source>
        <dbReference type="Proteomes" id="UP001501294"/>
    </source>
</evidence>
<dbReference type="Proteomes" id="UP001501294">
    <property type="component" value="Unassembled WGS sequence"/>
</dbReference>
<proteinExistence type="predicted"/>
<comment type="caution">
    <text evidence="1">The sequence shown here is derived from an EMBL/GenBank/DDBJ whole genome shotgun (WGS) entry which is preliminary data.</text>
</comment>
<reference evidence="2" key="1">
    <citation type="journal article" date="2019" name="Int. J. Syst. Evol. Microbiol.">
        <title>The Global Catalogue of Microorganisms (GCM) 10K type strain sequencing project: providing services to taxonomists for standard genome sequencing and annotation.</title>
        <authorList>
            <consortium name="The Broad Institute Genomics Platform"/>
            <consortium name="The Broad Institute Genome Sequencing Center for Infectious Disease"/>
            <person name="Wu L."/>
            <person name="Ma J."/>
        </authorList>
    </citation>
    <scope>NUCLEOTIDE SEQUENCE [LARGE SCALE GENOMIC DNA]</scope>
    <source>
        <strain evidence="2">JCM 17727</strain>
    </source>
</reference>
<dbReference type="InterPro" id="IPR010323">
    <property type="entry name" value="DUF924"/>
</dbReference>
<dbReference type="EMBL" id="BAABFU010000001">
    <property type="protein sequence ID" value="GAA4343360.1"/>
    <property type="molecule type" value="Genomic_DNA"/>
</dbReference>
<protein>
    <submittedName>
        <fullName evidence="1">DUF924 family protein</fullName>
    </submittedName>
</protein>
<gene>
    <name evidence="1" type="ORF">GCM10023150_01870</name>
</gene>
<dbReference type="SUPFAM" id="SSF48452">
    <property type="entry name" value="TPR-like"/>
    <property type="match status" value="1"/>
</dbReference>
<dbReference type="Gene3D" id="1.20.58.320">
    <property type="entry name" value="TPR-like"/>
    <property type="match status" value="1"/>
</dbReference>